<comment type="caution">
    <text evidence="2">The sequence shown here is derived from an EMBL/GenBank/DDBJ whole genome shotgun (WGS) entry which is preliminary data.</text>
</comment>
<keyword evidence="1" id="KW-0812">Transmembrane</keyword>
<dbReference type="RefSeq" id="WP_004902669.1">
    <property type="nucleotide sequence ID" value="NZ_BMBO01000023.1"/>
</dbReference>
<evidence type="ECO:0000313" key="2">
    <source>
        <dbReference type="EMBL" id="ORI97052.1"/>
    </source>
</evidence>
<dbReference type="GeneID" id="99674199"/>
<name>A0A1X0VBE5_LEUPS</name>
<organism evidence="2 3">
    <name type="scientific">Leuconostoc pseudomesenteroides</name>
    <dbReference type="NCBI Taxonomy" id="33968"/>
    <lineage>
        <taxon>Bacteria</taxon>
        <taxon>Bacillati</taxon>
        <taxon>Bacillota</taxon>
        <taxon>Bacilli</taxon>
        <taxon>Lactobacillales</taxon>
        <taxon>Lactobacillaceae</taxon>
        <taxon>Leuconostoc</taxon>
    </lineage>
</organism>
<proteinExistence type="predicted"/>
<accession>A0A1X0VBE5</accession>
<evidence type="ECO:0008006" key="4">
    <source>
        <dbReference type="Google" id="ProtNLM"/>
    </source>
</evidence>
<keyword evidence="1" id="KW-0472">Membrane</keyword>
<dbReference type="eggNOG" id="ENOG50308G8">
    <property type="taxonomic scope" value="Bacteria"/>
</dbReference>
<feature type="transmembrane region" description="Helical" evidence="1">
    <location>
        <begin position="31"/>
        <end position="50"/>
    </location>
</feature>
<dbReference type="AlphaFoldDB" id="A0A1X0VBE5"/>
<dbReference type="STRING" id="33968.BMS77_10060"/>
<dbReference type="Proteomes" id="UP000192288">
    <property type="component" value="Unassembled WGS sequence"/>
</dbReference>
<protein>
    <recommendedName>
        <fullName evidence="4">MFS transporter permease</fullName>
    </recommendedName>
</protein>
<gene>
    <name evidence="2" type="ORF">BMR96_09345</name>
</gene>
<feature type="transmembrane region" description="Helical" evidence="1">
    <location>
        <begin position="56"/>
        <end position="74"/>
    </location>
</feature>
<evidence type="ECO:0000313" key="3">
    <source>
        <dbReference type="Proteomes" id="UP000192288"/>
    </source>
</evidence>
<reference evidence="2 3" key="1">
    <citation type="journal article" date="2017" name="Front. Microbiol.">
        <title>Genomic Characterization of Dairy Associated Leuconostoc Species and Diversity of Leuconostocs in Undefined Mixed Mesophilic Starter Cultures.</title>
        <authorList>
            <person name="Frantzen C.A."/>
            <person name="Kot W."/>
            <person name="Pedersen T.B."/>
            <person name="Ardo Y.M."/>
            <person name="Broadbent J.R."/>
            <person name="Neve H."/>
            <person name="Hansen L.H."/>
            <person name="Dal Bello F."/>
            <person name="Ostlie H.M."/>
            <person name="Kleppen H.P."/>
            <person name="Vogensen F.K."/>
            <person name="Holo H."/>
        </authorList>
    </citation>
    <scope>NUCLEOTIDE SEQUENCE [LARGE SCALE GENOMIC DNA]</scope>
    <source>
        <strain evidence="2 3">LMGCF08</strain>
    </source>
</reference>
<sequence>MFNYRRVYINSAKFSKIGKGMRLPIMVDTRFLYLFSITLIITAFISYVLGWFHMQYLSLGFGLIIVSEVAVYYLDRQLKRDNLPFETTIRYLVTYVWQFWFRKNQLYQGKRVNSNSKQYMIL</sequence>
<evidence type="ECO:0000256" key="1">
    <source>
        <dbReference type="SAM" id="Phobius"/>
    </source>
</evidence>
<dbReference type="EMBL" id="MPLS01000059">
    <property type="protein sequence ID" value="ORI97052.1"/>
    <property type="molecule type" value="Genomic_DNA"/>
</dbReference>
<keyword evidence="1" id="KW-1133">Transmembrane helix</keyword>